<keyword evidence="5" id="KW-1185">Reference proteome</keyword>
<feature type="domain" description="GLUG" evidence="3">
    <location>
        <begin position="292"/>
        <end position="317"/>
    </location>
</feature>
<dbReference type="AlphaFoldDB" id="A0AA97A2F6"/>
<evidence type="ECO:0000313" key="4">
    <source>
        <dbReference type="EMBL" id="WNY24023.1"/>
    </source>
</evidence>
<feature type="compositionally biased region" description="Low complexity" evidence="1">
    <location>
        <begin position="807"/>
        <end position="833"/>
    </location>
</feature>
<feature type="transmembrane region" description="Helical" evidence="2">
    <location>
        <begin position="867"/>
        <end position="886"/>
    </location>
</feature>
<dbReference type="EMBL" id="CP131059">
    <property type="protein sequence ID" value="WNY24023.1"/>
    <property type="molecule type" value="Genomic_DNA"/>
</dbReference>
<gene>
    <name evidence="4" type="ORF">MmiHf6_13480</name>
</gene>
<dbReference type="GeneID" id="85195935"/>
<organism evidence="4 5">
    <name type="scientific">Methanimicrococcus hongohii</name>
    <dbReference type="NCBI Taxonomy" id="3028295"/>
    <lineage>
        <taxon>Archaea</taxon>
        <taxon>Methanobacteriati</taxon>
        <taxon>Methanobacteriota</taxon>
        <taxon>Stenosarchaea group</taxon>
        <taxon>Methanomicrobia</taxon>
        <taxon>Methanosarcinales</taxon>
        <taxon>Methanosarcinaceae</taxon>
        <taxon>Methanimicrococcus</taxon>
    </lineage>
</organism>
<protein>
    <recommendedName>
        <fullName evidence="3">GLUG domain-containing protein</fullName>
    </recommendedName>
</protein>
<feature type="region of interest" description="Disordered" evidence="1">
    <location>
        <begin position="786"/>
        <end position="859"/>
    </location>
</feature>
<keyword evidence="2" id="KW-1133">Transmembrane helix</keyword>
<feature type="domain" description="GLUG" evidence="3">
    <location>
        <begin position="240"/>
        <end position="263"/>
    </location>
</feature>
<proteinExistence type="predicted"/>
<evidence type="ECO:0000256" key="2">
    <source>
        <dbReference type="SAM" id="Phobius"/>
    </source>
</evidence>
<dbReference type="InterPro" id="IPR011493">
    <property type="entry name" value="GLUG"/>
</dbReference>
<evidence type="ECO:0000259" key="3">
    <source>
        <dbReference type="Pfam" id="PF07581"/>
    </source>
</evidence>
<evidence type="ECO:0000313" key="5">
    <source>
        <dbReference type="Proteomes" id="UP001302978"/>
    </source>
</evidence>
<accession>A0AA97A2F6</accession>
<dbReference type="Gene3D" id="2.160.20.110">
    <property type="match status" value="3"/>
</dbReference>
<dbReference type="RefSeq" id="WP_316557196.1">
    <property type="nucleotide sequence ID" value="NZ_CP131059.1"/>
</dbReference>
<reference evidence="4 5" key="1">
    <citation type="submission" date="2023-07" db="EMBL/GenBank/DDBJ databases">
        <title>Closed genoem sequence of Methanomicrococcus sp. Hf6.</title>
        <authorList>
            <person name="Poehlein A."/>
            <person name="Protasov E."/>
            <person name="Platt K."/>
            <person name="Reeh H."/>
            <person name="Daniel R."/>
            <person name="Brune A."/>
        </authorList>
    </citation>
    <scope>NUCLEOTIDE SEQUENCE [LARGE SCALE GENOMIC DNA]</scope>
    <source>
        <strain evidence="4 5">Hf6</strain>
    </source>
</reference>
<keyword evidence="2" id="KW-0812">Transmembrane</keyword>
<keyword evidence="2" id="KW-0472">Membrane</keyword>
<feature type="domain" description="GLUG" evidence="3">
    <location>
        <begin position="322"/>
        <end position="348"/>
    </location>
</feature>
<dbReference type="KEGG" id="mehf:MmiHf6_13480"/>
<name>A0AA97A2F6_9EURY</name>
<evidence type="ECO:0000256" key="1">
    <source>
        <dbReference type="SAM" id="MobiDB-lite"/>
    </source>
</evidence>
<sequence>MKIMKSISLVATLVVTLVLLSGTALAFTEGSGTEPDPYHIYDATDLKNINTVSNLSRHYILMDDVEITDSTWYAIGNNSSRFTGSFDGNGYTITFSNSSGITFERTGSSSSADGRGLFGNLGGSSKLENVMIIVAADLTGTGHNSGVLLGHANGTSSVKPTIINCSVVATESGGSLSVTTLYQYKTGALIGTLNNSTVQNSYSNLDISNSKGEAGGLVGFANNATIEQSYAFGDVKSDYDAGGLVGNISNTTISNSYALGDVTSSNEAGGLIGIMTYSNISKSYAHGDVKSPYASGGLIGNSTRSNISESYASGNVTTTSQTYYAGGLVGNTRDYTNITNCYATGSVTANNRYAGGLATVNGGNVKITNSYSIGLVSATTSSGLAYAYSSYYNPTVTNSFYDTTTSGKSDDNGNGTPMVTADMMQNSTFSTWDISNEEFGDTVWYIYEGETYPQLTAFHQPETISAATTTDLKHIGSNEIRKDFNDETKAWTLNANYILDGNIDMDGVSITPIGTSSAPFTGTFTGSEDFAFAISNLVIDESGDNVGLFGYTEDAEFSNIHLIDASVSGNMNVGTLIGRAAGTTEISQSFATGTVNAAANHAGGLVGNFADGFISQCYTDVDVTAGTTEAGGLVGVMRGGSIFESYATGGIEAATEVAGGLIGEYAATTDLTIENSFALNEFVNSPADAGRVIGIILTGADFYPISVYAWDAMENADGDFESADAVNGDDITSEDVWNTFDDSGSVWSSFDVSVWELGTSDVFLLPVFSFFLNDWVDDLPGDASHLIPEDEVDEGTTKKGSGGSGTGSATVVNSTSTTTPSTSDSGSSSGSADAQDPITNAPQGETDGNQGFGTSVDDGESGSRTTLVGLLIVGFIVVVLAVALFVKGRKF</sequence>
<dbReference type="Pfam" id="PF07581">
    <property type="entry name" value="Glug"/>
    <property type="match status" value="3"/>
</dbReference>
<feature type="compositionally biased region" description="Polar residues" evidence="1">
    <location>
        <begin position="837"/>
        <end position="853"/>
    </location>
</feature>
<dbReference type="Proteomes" id="UP001302978">
    <property type="component" value="Chromosome"/>
</dbReference>